<dbReference type="Proteomes" id="UP000017148">
    <property type="component" value="Unassembled WGS sequence"/>
</dbReference>
<keyword evidence="4 6" id="KW-0808">Transferase</keyword>
<comment type="function">
    <text evidence="6">Specifically methylates the N4 position of cytidine in position 1402 (C1402) of 16S rRNA.</text>
</comment>
<dbReference type="HAMAP" id="MF_01007">
    <property type="entry name" value="16SrRNA_methyltr_H"/>
    <property type="match status" value="1"/>
</dbReference>
<dbReference type="PANTHER" id="PTHR11265">
    <property type="entry name" value="S-ADENOSYL-METHYLTRANSFERASE MRAW"/>
    <property type="match status" value="1"/>
</dbReference>
<dbReference type="RefSeq" id="WP_022637342.1">
    <property type="nucleotide sequence ID" value="NZ_ASJR01000017.1"/>
</dbReference>
<dbReference type="Gene3D" id="1.10.150.170">
    <property type="entry name" value="Putative methyltransferase TM0872, insert domain"/>
    <property type="match status" value="1"/>
</dbReference>
<dbReference type="Pfam" id="PF01795">
    <property type="entry name" value="Methyltransf_5"/>
    <property type="match status" value="1"/>
</dbReference>
<organism evidence="7 8">
    <name type="scientific">Chitinivibrio alkaliphilus ACht1</name>
    <dbReference type="NCBI Taxonomy" id="1313304"/>
    <lineage>
        <taxon>Bacteria</taxon>
        <taxon>Pseudomonadati</taxon>
        <taxon>Fibrobacterota</taxon>
        <taxon>Chitinivibrionia</taxon>
        <taxon>Chitinivibrionales</taxon>
        <taxon>Chitinivibrionaceae</taxon>
        <taxon>Chitinivibrio</taxon>
    </lineage>
</organism>
<keyword evidence="5 6" id="KW-0949">S-adenosyl-L-methionine</keyword>
<gene>
    <name evidence="6" type="primary">rsmH</name>
    <name evidence="7" type="ORF">CALK_1917</name>
</gene>
<dbReference type="EC" id="2.1.1.199" evidence="6"/>
<evidence type="ECO:0000256" key="3">
    <source>
        <dbReference type="ARBA" id="ARBA00022603"/>
    </source>
</evidence>
<comment type="catalytic activity">
    <reaction evidence="6">
        <text>cytidine(1402) in 16S rRNA + S-adenosyl-L-methionine = N(4)-methylcytidine(1402) in 16S rRNA + S-adenosyl-L-homocysteine + H(+)</text>
        <dbReference type="Rhea" id="RHEA:42928"/>
        <dbReference type="Rhea" id="RHEA-COMP:10286"/>
        <dbReference type="Rhea" id="RHEA-COMP:10287"/>
        <dbReference type="ChEBI" id="CHEBI:15378"/>
        <dbReference type="ChEBI" id="CHEBI:57856"/>
        <dbReference type="ChEBI" id="CHEBI:59789"/>
        <dbReference type="ChEBI" id="CHEBI:74506"/>
        <dbReference type="ChEBI" id="CHEBI:82748"/>
        <dbReference type="EC" id="2.1.1.199"/>
    </reaction>
</comment>
<dbReference type="GO" id="GO:0071424">
    <property type="term" value="F:rRNA (cytosine-N4-)-methyltransferase activity"/>
    <property type="evidence" value="ECO:0007669"/>
    <property type="project" value="UniProtKB-UniRule"/>
</dbReference>
<dbReference type="EMBL" id="ASJR01000017">
    <property type="protein sequence ID" value="ERP31204.1"/>
    <property type="molecule type" value="Genomic_DNA"/>
</dbReference>
<dbReference type="InterPro" id="IPR002903">
    <property type="entry name" value="RsmH"/>
</dbReference>
<sequence>MSRYHTPVLLPECLELLDVASGGVFLDGTLGGGGHSLAMARAMGSEGMVIGIDRDEDALAEVSRRLKEEQIESVHLDKRCFKDFPETLHSLQISSVSGILLDLGVSSHQFDAGPRGFSYRMDAPLDMRMDRSSPLSAETVLSEYSQKQLGTILREYGEVRGAAKMADCICRYRKTMPVHTTGEFVSLLEQEYPRISPKALSKIFQALRIEVNDELAELRQVLEHSLHYLSPGGRIAVISYHSLEDRIVKNFIRSAEKSCHCPAHVPVCTCGGNNARMRALTRKPVVASSEEIARNSRARSAKLRGGVRV</sequence>
<dbReference type="PANTHER" id="PTHR11265:SF0">
    <property type="entry name" value="12S RRNA N4-METHYLCYTIDINE METHYLTRANSFERASE"/>
    <property type="match status" value="1"/>
</dbReference>
<dbReference type="GO" id="GO:0070475">
    <property type="term" value="P:rRNA base methylation"/>
    <property type="evidence" value="ECO:0007669"/>
    <property type="project" value="UniProtKB-UniRule"/>
</dbReference>
<dbReference type="PIRSF" id="PIRSF004486">
    <property type="entry name" value="MraW"/>
    <property type="match status" value="1"/>
</dbReference>
<feature type="binding site" evidence="6">
    <location>
        <position position="53"/>
    </location>
    <ligand>
        <name>S-adenosyl-L-methionine</name>
        <dbReference type="ChEBI" id="CHEBI:59789"/>
    </ligand>
</feature>
<dbReference type="AlphaFoldDB" id="U7D3X2"/>
<evidence type="ECO:0000256" key="6">
    <source>
        <dbReference type="HAMAP-Rule" id="MF_01007"/>
    </source>
</evidence>
<dbReference type="eggNOG" id="COG0275">
    <property type="taxonomic scope" value="Bacteria"/>
</dbReference>
<name>U7D3X2_9BACT</name>
<proteinExistence type="inferred from homology"/>
<keyword evidence="2 6" id="KW-0698">rRNA processing</keyword>
<evidence type="ECO:0000256" key="1">
    <source>
        <dbReference type="ARBA" id="ARBA00010396"/>
    </source>
</evidence>
<dbReference type="InterPro" id="IPR029063">
    <property type="entry name" value="SAM-dependent_MTases_sf"/>
</dbReference>
<evidence type="ECO:0000256" key="5">
    <source>
        <dbReference type="ARBA" id="ARBA00022691"/>
    </source>
</evidence>
<dbReference type="Gene3D" id="3.40.50.150">
    <property type="entry name" value="Vaccinia Virus protein VP39"/>
    <property type="match status" value="1"/>
</dbReference>
<feature type="binding site" evidence="6">
    <location>
        <begin position="33"/>
        <end position="35"/>
    </location>
    <ligand>
        <name>S-adenosyl-L-methionine</name>
        <dbReference type="ChEBI" id="CHEBI:59789"/>
    </ligand>
</feature>
<dbReference type="GO" id="GO:0005737">
    <property type="term" value="C:cytoplasm"/>
    <property type="evidence" value="ECO:0007669"/>
    <property type="project" value="UniProtKB-SubCell"/>
</dbReference>
<keyword evidence="8" id="KW-1185">Reference proteome</keyword>
<keyword evidence="3 6" id="KW-0489">Methyltransferase</keyword>
<evidence type="ECO:0000313" key="8">
    <source>
        <dbReference type="Proteomes" id="UP000017148"/>
    </source>
</evidence>
<feature type="binding site" evidence="6">
    <location>
        <position position="81"/>
    </location>
    <ligand>
        <name>S-adenosyl-L-methionine</name>
        <dbReference type="ChEBI" id="CHEBI:59789"/>
    </ligand>
</feature>
<keyword evidence="6" id="KW-0963">Cytoplasm</keyword>
<dbReference type="SUPFAM" id="SSF81799">
    <property type="entry name" value="Putative methyltransferase TM0872, insert domain"/>
    <property type="match status" value="1"/>
</dbReference>
<dbReference type="NCBIfam" id="TIGR00006">
    <property type="entry name" value="16S rRNA (cytosine(1402)-N(4))-methyltransferase RsmH"/>
    <property type="match status" value="1"/>
</dbReference>
<dbReference type="OrthoDB" id="9806637at2"/>
<feature type="binding site" evidence="6">
    <location>
        <position position="102"/>
    </location>
    <ligand>
        <name>S-adenosyl-L-methionine</name>
        <dbReference type="ChEBI" id="CHEBI:59789"/>
    </ligand>
</feature>
<evidence type="ECO:0000256" key="4">
    <source>
        <dbReference type="ARBA" id="ARBA00022679"/>
    </source>
</evidence>
<feature type="binding site" evidence="6">
    <location>
        <position position="109"/>
    </location>
    <ligand>
        <name>S-adenosyl-L-methionine</name>
        <dbReference type="ChEBI" id="CHEBI:59789"/>
    </ligand>
</feature>
<accession>U7D3X2</accession>
<dbReference type="STRING" id="1313304.CALK_1917"/>
<comment type="caution">
    <text evidence="7">The sequence shown here is derived from an EMBL/GenBank/DDBJ whole genome shotgun (WGS) entry which is preliminary data.</text>
</comment>
<protein>
    <recommendedName>
        <fullName evidence="6">Ribosomal RNA small subunit methyltransferase H</fullName>
        <ecNumber evidence="6">2.1.1.199</ecNumber>
    </recommendedName>
    <alternativeName>
        <fullName evidence="6">16S rRNA m(4)C1402 methyltransferase</fullName>
    </alternativeName>
    <alternativeName>
        <fullName evidence="6">rRNA (cytosine-N(4)-)-methyltransferase RsmH</fullName>
    </alternativeName>
</protein>
<evidence type="ECO:0000313" key="7">
    <source>
        <dbReference type="EMBL" id="ERP31204.1"/>
    </source>
</evidence>
<dbReference type="PATRIC" id="fig|1313304.3.peg.1824"/>
<evidence type="ECO:0000256" key="2">
    <source>
        <dbReference type="ARBA" id="ARBA00022552"/>
    </source>
</evidence>
<comment type="similarity">
    <text evidence="1 6">Belongs to the methyltransferase superfamily. RsmH family.</text>
</comment>
<dbReference type="InterPro" id="IPR023397">
    <property type="entry name" value="SAM-dep_MeTrfase_MraW_recog"/>
</dbReference>
<reference evidence="7 8" key="1">
    <citation type="journal article" date="2013" name="Environ. Microbiol.">
        <title>Genome analysis of Chitinivibrio alkaliphilus gen. nov., sp. nov., a novel extremely haloalkaliphilic anaerobic chitinolytic bacterium from the candidate phylum Termite Group 3.</title>
        <authorList>
            <person name="Sorokin D.Y."/>
            <person name="Gumerov V.M."/>
            <person name="Rakitin A.L."/>
            <person name="Beletsky A.V."/>
            <person name="Damste J.S."/>
            <person name="Muyzer G."/>
            <person name="Mardanov A.V."/>
            <person name="Ravin N.V."/>
        </authorList>
    </citation>
    <scope>NUCLEOTIDE SEQUENCE [LARGE SCALE GENOMIC DNA]</scope>
    <source>
        <strain evidence="7 8">ACht1</strain>
    </source>
</reference>
<dbReference type="SUPFAM" id="SSF53335">
    <property type="entry name" value="S-adenosyl-L-methionine-dependent methyltransferases"/>
    <property type="match status" value="1"/>
</dbReference>
<comment type="subcellular location">
    <subcellularLocation>
        <location evidence="6">Cytoplasm</location>
    </subcellularLocation>
</comment>